<proteinExistence type="predicted"/>
<organism evidence="1 2">
    <name type="scientific">Segatella copri</name>
    <dbReference type="NCBI Taxonomy" id="165179"/>
    <lineage>
        <taxon>Bacteria</taxon>
        <taxon>Pseudomonadati</taxon>
        <taxon>Bacteroidota</taxon>
        <taxon>Bacteroidia</taxon>
        <taxon>Bacteroidales</taxon>
        <taxon>Prevotellaceae</taxon>
        <taxon>Segatella</taxon>
    </lineage>
</organism>
<evidence type="ECO:0000313" key="2">
    <source>
        <dbReference type="Proteomes" id="UP001209074"/>
    </source>
</evidence>
<sequence length="148" mass="17387">MEKELEDFIASQMHNIKVRYHIVGKQEELQEIYDLYQTFIQKERPAMEEDEADDWEGNIILALGVDYGTCNLCGNIKKCELSEGFLYIEAEELALITDFRVLLKNRFKDLEIYFATEDPENETYVTNDADGKYFHDLPDDHFIAPLDY</sequence>
<dbReference type="EMBL" id="JAPDUS010000001">
    <property type="protein sequence ID" value="MCW4092069.1"/>
    <property type="molecule type" value="Genomic_DNA"/>
</dbReference>
<dbReference type="AlphaFoldDB" id="A0AAW5TMD1"/>
<dbReference type="RefSeq" id="WP_264959325.1">
    <property type="nucleotide sequence ID" value="NZ_CP134815.1"/>
</dbReference>
<evidence type="ECO:0000313" key="1">
    <source>
        <dbReference type="EMBL" id="MCW4092069.1"/>
    </source>
</evidence>
<dbReference type="Proteomes" id="UP001209074">
    <property type="component" value="Unassembled WGS sequence"/>
</dbReference>
<protein>
    <submittedName>
        <fullName evidence="1">Uncharacterized protein</fullName>
    </submittedName>
</protein>
<name>A0AAW5TMD1_9BACT</name>
<comment type="caution">
    <text evidence="1">The sequence shown here is derived from an EMBL/GenBank/DDBJ whole genome shotgun (WGS) entry which is preliminary data.</text>
</comment>
<accession>A0AAW5TMD1</accession>
<reference evidence="1" key="1">
    <citation type="submission" date="2022-11" db="EMBL/GenBank/DDBJ databases">
        <title>Genomic repertoires linked with pathogenic potency of arthritogenic Prevotella copri isolated from the gut of rheumatoid arthritis patients.</title>
        <authorList>
            <person name="Nii T."/>
            <person name="Maeda Y."/>
            <person name="Motooka D."/>
            <person name="Naito M."/>
            <person name="Matsumoto Y."/>
            <person name="Ogawa T."/>
            <person name="Oguro-Igashira E."/>
            <person name="Kishikawa T."/>
            <person name="Yamashita M."/>
            <person name="Koizumi S."/>
            <person name="Kurakawa T."/>
            <person name="Okumura R."/>
            <person name="Kayama H."/>
            <person name="Murakami M."/>
            <person name="Sakaguchi T."/>
            <person name="Das B."/>
            <person name="Nakamura S."/>
            <person name="Okada Y."/>
            <person name="Kumanogoh A."/>
            <person name="Takeda K."/>
        </authorList>
    </citation>
    <scope>NUCLEOTIDE SEQUENCE</scope>
    <source>
        <strain evidence="1">N016-13</strain>
    </source>
</reference>
<gene>
    <name evidence="1" type="ORF">ONT05_00595</name>
</gene>